<dbReference type="PANTHER" id="PTHR24033">
    <property type="entry name" value="EGF-LIKE DOMAIN-CONTAINING PROTEIN"/>
    <property type="match status" value="1"/>
</dbReference>
<dbReference type="SMART" id="SM00181">
    <property type="entry name" value="EGF"/>
    <property type="match status" value="4"/>
</dbReference>
<gene>
    <name evidence="4" type="ORF">IZO911_LOCUS4209</name>
</gene>
<dbReference type="PROSITE" id="PS01186">
    <property type="entry name" value="EGF_2"/>
    <property type="match status" value="1"/>
</dbReference>
<comment type="caution">
    <text evidence="4">The sequence shown here is derived from an EMBL/GenBank/DDBJ whole genome shotgun (WGS) entry which is preliminary data.</text>
</comment>
<dbReference type="InterPro" id="IPR032675">
    <property type="entry name" value="LRR_dom_sf"/>
</dbReference>
<dbReference type="PROSITE" id="PS00022">
    <property type="entry name" value="EGF_1"/>
    <property type="match status" value="3"/>
</dbReference>
<keyword evidence="2" id="KW-1133">Transmembrane helix</keyword>
<evidence type="ECO:0000259" key="3">
    <source>
        <dbReference type="PROSITE" id="PS50026"/>
    </source>
</evidence>
<feature type="disulfide bond" evidence="1">
    <location>
        <begin position="317"/>
        <end position="326"/>
    </location>
</feature>
<keyword evidence="1" id="KW-1015">Disulfide bond</keyword>
<dbReference type="PANTHER" id="PTHR24033:SF151">
    <property type="entry name" value="NOTCH 2"/>
    <property type="match status" value="1"/>
</dbReference>
<dbReference type="Pfam" id="PF13516">
    <property type="entry name" value="LRR_6"/>
    <property type="match status" value="3"/>
</dbReference>
<evidence type="ECO:0000313" key="5">
    <source>
        <dbReference type="Proteomes" id="UP000663860"/>
    </source>
</evidence>
<organism evidence="4 5">
    <name type="scientific">Adineta steineri</name>
    <dbReference type="NCBI Taxonomy" id="433720"/>
    <lineage>
        <taxon>Eukaryota</taxon>
        <taxon>Metazoa</taxon>
        <taxon>Spiralia</taxon>
        <taxon>Gnathifera</taxon>
        <taxon>Rotifera</taxon>
        <taxon>Eurotatoria</taxon>
        <taxon>Bdelloidea</taxon>
        <taxon>Adinetida</taxon>
        <taxon>Adinetidae</taxon>
        <taxon>Adineta</taxon>
    </lineage>
</organism>
<feature type="transmembrane region" description="Helical" evidence="2">
    <location>
        <begin position="530"/>
        <end position="557"/>
    </location>
</feature>
<sequence>MCLPADQVTNGIVSCFVASSDEFQNHQVNNITFQTYRFRCWNDTKCKEQENLCNENEDCPMYDNELFCDNHPQLCHDFDFGNLIDMQYISCQIINTHDISFSLETAVIYPPTYTIPNNPTENPINNKMIEAPLVKSFSQPEICNSGLYVYHRLGIDNYTSICFCPPNYYGDRCQYQNQRVSLTLVLASVDQPIVYAIVVTLMEDDNDTQEIHSHHQITYESKYYCGQTVNIYLLYTTREKNNSKNYSICIDVFNKDSLTYLTSWHLTIPFIFLPVNRMSAFLTLPISGTLDPENCTLQCYKGTCMKYHNEERFFCQCNSGWSGAQCHIPIDCSMCASNSICIGSIRNRSVCVCPYGKFGSFCRLQLFRMVIVKIDNRYYLAVLRKLLSSNIVTSISPAQRCVPIHELLPTKLLSLPRIQRLKSYHIPCQHDFNLQCFVDEFYMCLCTEEHHSNCFPLEHSQAFACKDNVYCENGGTCLQDQRICGEMLCVCVDCFSGSRCQFYAKGIGLTLDDLLRYEIRPNNTLNDQSLVIKLSATLIMIIFLIGTVNGFLSYLVFHDRDSRKTLTTLILTLNAIGVEGAKHIANALVHNKSLTTLDLASNKIETEGTRYIANALLNNKTLKTLSFGNNDIGLEGAKCLVNELLSNETLAMLKFSEQDASADGSQYLQDMSLYLTANVTWSK</sequence>
<reference evidence="4" key="1">
    <citation type="submission" date="2021-02" db="EMBL/GenBank/DDBJ databases">
        <authorList>
            <person name="Nowell W R."/>
        </authorList>
    </citation>
    <scope>NUCLEOTIDE SEQUENCE</scope>
</reference>
<dbReference type="SUPFAM" id="SSF52047">
    <property type="entry name" value="RNI-like"/>
    <property type="match status" value="1"/>
</dbReference>
<evidence type="ECO:0000313" key="4">
    <source>
        <dbReference type="EMBL" id="CAF0752128.1"/>
    </source>
</evidence>
<dbReference type="Proteomes" id="UP000663860">
    <property type="component" value="Unassembled WGS sequence"/>
</dbReference>
<evidence type="ECO:0000256" key="1">
    <source>
        <dbReference type="PROSITE-ProRule" id="PRU00076"/>
    </source>
</evidence>
<feature type="domain" description="EGF-like" evidence="3">
    <location>
        <begin position="291"/>
        <end position="327"/>
    </location>
</feature>
<proteinExistence type="predicted"/>
<dbReference type="AlphaFoldDB" id="A0A813PQE7"/>
<dbReference type="Gene3D" id="3.80.10.10">
    <property type="entry name" value="Ribonuclease Inhibitor"/>
    <property type="match status" value="1"/>
</dbReference>
<dbReference type="InterPro" id="IPR051830">
    <property type="entry name" value="NOTCH_homolog"/>
</dbReference>
<comment type="caution">
    <text evidence="1">Lacks conserved residue(s) required for the propagation of feature annotation.</text>
</comment>
<name>A0A813PQE7_9BILA</name>
<dbReference type="InterPro" id="IPR000742">
    <property type="entry name" value="EGF"/>
</dbReference>
<keyword evidence="2" id="KW-0812">Transmembrane</keyword>
<dbReference type="InterPro" id="IPR001611">
    <property type="entry name" value="Leu-rich_rpt"/>
</dbReference>
<dbReference type="SMART" id="SM00368">
    <property type="entry name" value="LRR_RI"/>
    <property type="match status" value="3"/>
</dbReference>
<accession>A0A813PQE7</accession>
<keyword evidence="2" id="KW-0472">Membrane</keyword>
<protein>
    <recommendedName>
        <fullName evidence="3">EGF-like domain-containing protein</fullName>
    </recommendedName>
</protein>
<dbReference type="EMBL" id="CAJNOE010000023">
    <property type="protein sequence ID" value="CAF0752128.1"/>
    <property type="molecule type" value="Genomic_DNA"/>
</dbReference>
<dbReference type="PROSITE" id="PS50026">
    <property type="entry name" value="EGF_3"/>
    <property type="match status" value="1"/>
</dbReference>
<evidence type="ECO:0000256" key="2">
    <source>
        <dbReference type="SAM" id="Phobius"/>
    </source>
</evidence>
<keyword evidence="1" id="KW-0245">EGF-like domain</keyword>